<comment type="caution">
    <text evidence="1">The sequence shown here is derived from an EMBL/GenBank/DDBJ whole genome shotgun (WGS) entry which is preliminary data.</text>
</comment>
<organism evidence="1 2">
    <name type="scientific">Leucogyrophana mollusca</name>
    <dbReference type="NCBI Taxonomy" id="85980"/>
    <lineage>
        <taxon>Eukaryota</taxon>
        <taxon>Fungi</taxon>
        <taxon>Dikarya</taxon>
        <taxon>Basidiomycota</taxon>
        <taxon>Agaricomycotina</taxon>
        <taxon>Agaricomycetes</taxon>
        <taxon>Agaricomycetidae</taxon>
        <taxon>Boletales</taxon>
        <taxon>Boletales incertae sedis</taxon>
        <taxon>Leucogyrophana</taxon>
    </lineage>
</organism>
<protein>
    <submittedName>
        <fullName evidence="1">Uncharacterized protein</fullName>
    </submittedName>
</protein>
<evidence type="ECO:0000313" key="2">
    <source>
        <dbReference type="Proteomes" id="UP000790709"/>
    </source>
</evidence>
<dbReference type="EMBL" id="MU266578">
    <property type="protein sequence ID" value="KAH7920462.1"/>
    <property type="molecule type" value="Genomic_DNA"/>
</dbReference>
<dbReference type="Proteomes" id="UP000790709">
    <property type="component" value="Unassembled WGS sequence"/>
</dbReference>
<reference evidence="1" key="1">
    <citation type="journal article" date="2021" name="New Phytol.">
        <title>Evolutionary innovations through gain and loss of genes in the ectomycorrhizal Boletales.</title>
        <authorList>
            <person name="Wu G."/>
            <person name="Miyauchi S."/>
            <person name="Morin E."/>
            <person name="Kuo A."/>
            <person name="Drula E."/>
            <person name="Varga T."/>
            <person name="Kohler A."/>
            <person name="Feng B."/>
            <person name="Cao Y."/>
            <person name="Lipzen A."/>
            <person name="Daum C."/>
            <person name="Hundley H."/>
            <person name="Pangilinan J."/>
            <person name="Johnson J."/>
            <person name="Barry K."/>
            <person name="LaButti K."/>
            <person name="Ng V."/>
            <person name="Ahrendt S."/>
            <person name="Min B."/>
            <person name="Choi I.G."/>
            <person name="Park H."/>
            <person name="Plett J.M."/>
            <person name="Magnuson J."/>
            <person name="Spatafora J.W."/>
            <person name="Nagy L.G."/>
            <person name="Henrissat B."/>
            <person name="Grigoriev I.V."/>
            <person name="Yang Z.L."/>
            <person name="Xu J."/>
            <person name="Martin F.M."/>
        </authorList>
    </citation>
    <scope>NUCLEOTIDE SEQUENCE</scope>
    <source>
        <strain evidence="1">KUC20120723A-06</strain>
    </source>
</reference>
<gene>
    <name evidence="1" type="ORF">BV22DRAFT_1133049</name>
</gene>
<evidence type="ECO:0000313" key="1">
    <source>
        <dbReference type="EMBL" id="KAH7920462.1"/>
    </source>
</evidence>
<accession>A0ACB8B6R9</accession>
<sequence length="57" mass="6163">MADIKNKLEAQYATKREAVIDEVADLEQQLELKGNEICILNASIDGLKSVNTVTASG</sequence>
<proteinExistence type="predicted"/>
<keyword evidence="2" id="KW-1185">Reference proteome</keyword>
<name>A0ACB8B6R9_9AGAM</name>